<sequence>MIHPDSRTIEWMRQVAEEAHFSDITLIEKSIRAFSLLESLLESLALSGCPFVFKGGTALMLHLDSAKRLSIDIDIVCSPNTNIEQYLQKNAADYGFSDVKLVERINTHNVPKAHAKFFYQVSYITGADTECILLDVLFEDIHYSDVVQLPIQSRFLKTVGDPVLVNVPSVADLLGDKLTAFAPNTTGIPYFKGDKSCAIEIIKQLFDIASLFDITDDMALLANTFRKFAAVELAYRNLNPEDISQVLNDVFQTSLCICLRGQLEPENFKQLQAGIKRIQSFIHSEKYQIDTAITNASKAAYLSTLITSGVTKLNRFNLNDIELLRSATITAPLPDKLSKLKGTNIEAFFYWNEIGKLIKL</sequence>
<evidence type="ECO:0000313" key="1">
    <source>
        <dbReference type="EMBL" id="KAA6329319.1"/>
    </source>
</evidence>
<comment type="caution">
    <text evidence="1">The sequence shown here is derived from an EMBL/GenBank/DDBJ whole genome shotgun (WGS) entry which is preliminary data.</text>
</comment>
<accession>A0A5J4R6J5</accession>
<gene>
    <name evidence="1" type="ORF">EZS27_021871</name>
</gene>
<dbReference type="Pfam" id="PF08843">
    <property type="entry name" value="AbiEii"/>
    <property type="match status" value="1"/>
</dbReference>
<reference evidence="1" key="1">
    <citation type="submission" date="2019-03" db="EMBL/GenBank/DDBJ databases">
        <title>Single cell metagenomics reveals metabolic interactions within the superorganism composed of flagellate Streblomastix strix and complex community of Bacteroidetes bacteria on its surface.</title>
        <authorList>
            <person name="Treitli S.C."/>
            <person name="Kolisko M."/>
            <person name="Husnik F."/>
            <person name="Keeling P."/>
            <person name="Hampl V."/>
        </authorList>
    </citation>
    <scope>NUCLEOTIDE SEQUENCE</scope>
    <source>
        <strain evidence="1">STM</strain>
    </source>
</reference>
<proteinExistence type="predicted"/>
<protein>
    <recommendedName>
        <fullName evidence="2">Nucleotidyl transferase AbiEii/AbiGii toxin family protein</fullName>
    </recommendedName>
</protein>
<dbReference type="Gene3D" id="3.10.450.620">
    <property type="entry name" value="JHP933, nucleotidyltransferase-like core domain"/>
    <property type="match status" value="1"/>
</dbReference>
<evidence type="ECO:0008006" key="2">
    <source>
        <dbReference type="Google" id="ProtNLM"/>
    </source>
</evidence>
<dbReference type="InterPro" id="IPR014942">
    <property type="entry name" value="AbiEii"/>
</dbReference>
<organism evidence="1">
    <name type="scientific">termite gut metagenome</name>
    <dbReference type="NCBI Taxonomy" id="433724"/>
    <lineage>
        <taxon>unclassified sequences</taxon>
        <taxon>metagenomes</taxon>
        <taxon>organismal metagenomes</taxon>
    </lineage>
</organism>
<name>A0A5J4R6J5_9ZZZZ</name>
<dbReference type="EMBL" id="SNRY01001667">
    <property type="protein sequence ID" value="KAA6329319.1"/>
    <property type="molecule type" value="Genomic_DNA"/>
</dbReference>
<dbReference type="AlphaFoldDB" id="A0A5J4R6J5"/>